<feature type="domain" description="RNase H type-1" evidence="2">
    <location>
        <begin position="75"/>
        <end position="153"/>
    </location>
</feature>
<dbReference type="PANTHER" id="PTHR47723">
    <property type="entry name" value="OS05G0353850 PROTEIN"/>
    <property type="match status" value="1"/>
</dbReference>
<dbReference type="SUPFAM" id="SSF53098">
    <property type="entry name" value="Ribonuclease H-like"/>
    <property type="match status" value="1"/>
</dbReference>
<accession>A0A7J9L826</accession>
<dbReference type="AlphaFoldDB" id="A0A7J9L826"/>
<name>A0A7J9L826_GOSSC</name>
<dbReference type="GO" id="GO:0003676">
    <property type="term" value="F:nucleic acid binding"/>
    <property type="evidence" value="ECO:0007669"/>
    <property type="project" value="InterPro"/>
</dbReference>
<dbReference type="CDD" id="cd06222">
    <property type="entry name" value="RNase_H_like"/>
    <property type="match status" value="1"/>
</dbReference>
<evidence type="ECO:0000256" key="1">
    <source>
        <dbReference type="SAM" id="SignalP"/>
    </source>
</evidence>
<comment type="caution">
    <text evidence="3">The sequence shown here is derived from an EMBL/GenBank/DDBJ whole genome shotgun (WGS) entry which is preliminary data.</text>
</comment>
<dbReference type="InterPro" id="IPR012337">
    <property type="entry name" value="RNaseH-like_sf"/>
</dbReference>
<dbReference type="InterPro" id="IPR053151">
    <property type="entry name" value="RNase_H-like"/>
</dbReference>
<dbReference type="Gene3D" id="3.30.420.10">
    <property type="entry name" value="Ribonuclease H-like superfamily/Ribonuclease H"/>
    <property type="match status" value="1"/>
</dbReference>
<protein>
    <recommendedName>
        <fullName evidence="2">RNase H type-1 domain-containing protein</fullName>
    </recommendedName>
</protein>
<feature type="signal peptide" evidence="1">
    <location>
        <begin position="1"/>
        <end position="22"/>
    </location>
</feature>
<feature type="non-terminal residue" evidence="3">
    <location>
        <position position="180"/>
    </location>
</feature>
<dbReference type="GO" id="GO:0004523">
    <property type="term" value="F:RNA-DNA hybrid ribonuclease activity"/>
    <property type="evidence" value="ECO:0007669"/>
    <property type="project" value="InterPro"/>
</dbReference>
<dbReference type="InterPro" id="IPR044730">
    <property type="entry name" value="RNase_H-like_dom_plant"/>
</dbReference>
<dbReference type="Pfam" id="PF13456">
    <property type="entry name" value="RVT_3"/>
    <property type="match status" value="1"/>
</dbReference>
<gene>
    <name evidence="3" type="ORF">Goshw_005905</name>
</gene>
<evidence type="ECO:0000313" key="4">
    <source>
        <dbReference type="Proteomes" id="UP000593576"/>
    </source>
</evidence>
<keyword evidence="4" id="KW-1185">Reference proteome</keyword>
<dbReference type="InterPro" id="IPR036397">
    <property type="entry name" value="RNaseH_sf"/>
</dbReference>
<organism evidence="3 4">
    <name type="scientific">Gossypium schwendimanii</name>
    <name type="common">Cotton</name>
    <dbReference type="NCBI Taxonomy" id="34291"/>
    <lineage>
        <taxon>Eukaryota</taxon>
        <taxon>Viridiplantae</taxon>
        <taxon>Streptophyta</taxon>
        <taxon>Embryophyta</taxon>
        <taxon>Tracheophyta</taxon>
        <taxon>Spermatophyta</taxon>
        <taxon>Magnoliopsida</taxon>
        <taxon>eudicotyledons</taxon>
        <taxon>Gunneridae</taxon>
        <taxon>Pentapetalae</taxon>
        <taxon>rosids</taxon>
        <taxon>malvids</taxon>
        <taxon>Malvales</taxon>
        <taxon>Malvaceae</taxon>
        <taxon>Malvoideae</taxon>
        <taxon>Gossypium</taxon>
    </lineage>
</organism>
<reference evidence="3 4" key="1">
    <citation type="journal article" date="2019" name="Genome Biol. Evol.">
        <title>Insights into the evolution of the New World diploid cottons (Gossypium, subgenus Houzingenia) based on genome sequencing.</title>
        <authorList>
            <person name="Grover C.E."/>
            <person name="Arick M.A. 2nd"/>
            <person name="Thrash A."/>
            <person name="Conover J.L."/>
            <person name="Sanders W.S."/>
            <person name="Peterson D.G."/>
            <person name="Frelichowski J.E."/>
            <person name="Scheffler J.A."/>
            <person name="Scheffler B.E."/>
            <person name="Wendel J.F."/>
        </authorList>
    </citation>
    <scope>NUCLEOTIDE SEQUENCE [LARGE SCALE GENOMIC DNA]</scope>
    <source>
        <strain evidence="3">1</strain>
        <tissue evidence="3">Leaf</tissue>
    </source>
</reference>
<dbReference type="EMBL" id="JABFAF010000005">
    <property type="protein sequence ID" value="MBA0854854.1"/>
    <property type="molecule type" value="Genomic_DNA"/>
</dbReference>
<evidence type="ECO:0000259" key="2">
    <source>
        <dbReference type="Pfam" id="PF13456"/>
    </source>
</evidence>
<dbReference type="OrthoDB" id="1000885at2759"/>
<proteinExistence type="predicted"/>
<keyword evidence="1" id="KW-0732">Signal</keyword>
<evidence type="ECO:0000313" key="3">
    <source>
        <dbReference type="EMBL" id="MBA0854854.1"/>
    </source>
</evidence>
<sequence length="180" mass="20734">MGGINWACLFGIIIWRMWKNRSLRTFQGLSWSIDEVIKASLYWAKQYVSLSGSQGIKISRSDFVPVSSNGWVYLNTDGSVKYVDMFAAGGGLLRDHNRTWIVGFTRYLGNYEVIDSELWGILDGLQITLDRSFWKVIIRTNNLEAVNLIHEGVHKIVKLRRDREPGLRLVDKNYVMSFLN</sequence>
<dbReference type="InterPro" id="IPR002156">
    <property type="entry name" value="RNaseH_domain"/>
</dbReference>
<dbReference type="PANTHER" id="PTHR47723:SF19">
    <property type="entry name" value="POLYNUCLEOTIDYL TRANSFERASE, RIBONUCLEASE H-LIKE SUPERFAMILY PROTEIN"/>
    <property type="match status" value="1"/>
</dbReference>
<feature type="chain" id="PRO_5029647675" description="RNase H type-1 domain-containing protein" evidence="1">
    <location>
        <begin position="23"/>
        <end position="180"/>
    </location>
</feature>
<dbReference type="Proteomes" id="UP000593576">
    <property type="component" value="Unassembled WGS sequence"/>
</dbReference>